<dbReference type="InterPro" id="IPR025959">
    <property type="entry name" value="Winged_HTH_dom"/>
</dbReference>
<dbReference type="EMBL" id="BOPC01000097">
    <property type="protein sequence ID" value="GIJ30122.1"/>
    <property type="molecule type" value="Genomic_DNA"/>
</dbReference>
<gene>
    <name evidence="3" type="ORF">Vqi01_52840</name>
</gene>
<comment type="caution">
    <text evidence="3">The sequence shown here is derived from an EMBL/GenBank/DDBJ whole genome shotgun (WGS) entry which is preliminary data.</text>
</comment>
<feature type="region of interest" description="Disordered" evidence="1">
    <location>
        <begin position="118"/>
        <end position="150"/>
    </location>
</feature>
<organism evidence="3 4">
    <name type="scientific">Micromonospora qiuiae</name>
    <dbReference type="NCBI Taxonomy" id="502268"/>
    <lineage>
        <taxon>Bacteria</taxon>
        <taxon>Bacillati</taxon>
        <taxon>Actinomycetota</taxon>
        <taxon>Actinomycetes</taxon>
        <taxon>Micromonosporales</taxon>
        <taxon>Micromonosporaceae</taxon>
        <taxon>Micromonospora</taxon>
    </lineage>
</organism>
<evidence type="ECO:0000313" key="4">
    <source>
        <dbReference type="Proteomes" id="UP000653076"/>
    </source>
</evidence>
<evidence type="ECO:0000259" key="2">
    <source>
        <dbReference type="Pfam" id="PF13592"/>
    </source>
</evidence>
<proteinExistence type="predicted"/>
<keyword evidence="4" id="KW-1185">Reference proteome</keyword>
<protein>
    <recommendedName>
        <fullName evidence="2">Winged helix-turn helix domain-containing protein</fullName>
    </recommendedName>
</protein>
<feature type="domain" description="Winged helix-turn helix" evidence="2">
    <location>
        <begin position="59"/>
        <end position="109"/>
    </location>
</feature>
<reference evidence="3 4" key="1">
    <citation type="submission" date="2021-01" db="EMBL/GenBank/DDBJ databases">
        <title>Whole genome shotgun sequence of Verrucosispora qiuiae NBRC 106684.</title>
        <authorList>
            <person name="Komaki H."/>
            <person name="Tamura T."/>
        </authorList>
    </citation>
    <scope>NUCLEOTIDE SEQUENCE [LARGE SCALE GENOMIC DNA]</scope>
    <source>
        <strain evidence="3 4">NBRC 106684</strain>
    </source>
</reference>
<accession>A0ABQ4JHS3</accession>
<name>A0ABQ4JHS3_9ACTN</name>
<dbReference type="Proteomes" id="UP000653076">
    <property type="component" value="Unassembled WGS sequence"/>
</dbReference>
<sequence>MWVEAFRRKGNRGLNARKRGRRPDEQKALTARQQARVQRAVIHQCPEQVALPGLVVDPPQVRQLIRDWFGIGLSLVTIGKYVRSWGLSPQKPIRKAYEQDPEAVTQWLEVTHPAIAKQAKAEGGVAKPPRRTRSRPPSTPGTCNEKYQRP</sequence>
<evidence type="ECO:0000256" key="1">
    <source>
        <dbReference type="SAM" id="MobiDB-lite"/>
    </source>
</evidence>
<dbReference type="Pfam" id="PF13592">
    <property type="entry name" value="HTH_33"/>
    <property type="match status" value="1"/>
</dbReference>
<evidence type="ECO:0000313" key="3">
    <source>
        <dbReference type="EMBL" id="GIJ30122.1"/>
    </source>
</evidence>